<dbReference type="Pfam" id="PF00082">
    <property type="entry name" value="Peptidase_S8"/>
    <property type="match status" value="1"/>
</dbReference>
<keyword evidence="6 7" id="KW-0720">Serine protease</keyword>
<comment type="caution">
    <text evidence="11">The sequence shown here is derived from an EMBL/GenBank/DDBJ whole genome shotgun (WGS) entry which is preliminary data.</text>
</comment>
<dbReference type="PROSITE" id="PS51892">
    <property type="entry name" value="SUBTILASE"/>
    <property type="match status" value="1"/>
</dbReference>
<feature type="active site" description="Charge relay system" evidence="7">
    <location>
        <position position="362"/>
    </location>
</feature>
<sequence length="641" mass="70895">MIMWRYLSTLAVVLGLGVILFPHQPGHRTKPGPEVYSAKYETTSKLALLEQDVKLTDELCRSQCAVDYTTMLSQIESGEPVTNVLKNMRAHHEKMDVLVWSKRGQTWEQGIKSGELPTAYTDQAATYLKEAKAAVDGAKHYQSPKFGAGHHVYFVQGTPSTNGQDSLIGVIHQDVLAQVTDHQMKNLRLEPYPNENHWKVKAVETNTLKEKIVDHPEDNQGTSHYHQNEVVVRFKTDPTEAQLNQIKNEIHATSAQKLGYTYVFRTNDRDAKSLIAYFSKWNVVYVEPHFLYMTNDYYDDQEQTDSNPSSTNSDSKQTPVSANFTPNDNLYQKYQWNLPLIETLQGWQLNRGADNVIVAVVDTGVDMAHPDLQGQLLPGYNVISGTDNPQDDVGHGTHVTGVISALVNNQLGVAGMTWFNKVLPVKVLDQTGAGSTYSVAQGIIWATDHGAKVMNLSLGNYADSGFLHDAIQYAYDKDVALIAASGNDNTEQPGYPAAYPEVFAVAAIDSQNEKAPFSNYGDYIDVTAPGVTIASTYPNNQYAALSGTSMASPHVTALAALIRSTNPNLKNTDVYEIMRQSAQDLGDKGHDKYFGYGVIDVVKALEMAKQNTSPLSYWPQELARQLHLVPKKYAGSLGLEK</sequence>
<dbReference type="InterPro" id="IPR051048">
    <property type="entry name" value="Peptidase_S8/S53_subtilisin"/>
</dbReference>
<evidence type="ECO:0000256" key="9">
    <source>
        <dbReference type="SAM" id="MobiDB-lite"/>
    </source>
</evidence>
<keyword evidence="5 7" id="KW-0378">Hydrolase</keyword>
<dbReference type="PRINTS" id="PR00723">
    <property type="entry name" value="SUBTILISIN"/>
</dbReference>
<dbReference type="PANTHER" id="PTHR43399:SF4">
    <property type="entry name" value="CELL WALL-ASSOCIATED PROTEASE"/>
    <property type="match status" value="1"/>
</dbReference>
<gene>
    <name evidence="11" type="ORF">GC096_29200</name>
</gene>
<evidence type="ECO:0000256" key="5">
    <source>
        <dbReference type="ARBA" id="ARBA00022801"/>
    </source>
</evidence>
<evidence type="ECO:0000256" key="6">
    <source>
        <dbReference type="ARBA" id="ARBA00022825"/>
    </source>
</evidence>
<dbReference type="PANTHER" id="PTHR43399">
    <property type="entry name" value="SUBTILISIN-RELATED"/>
    <property type="match status" value="1"/>
</dbReference>
<evidence type="ECO:0000313" key="11">
    <source>
        <dbReference type="EMBL" id="NOU68112.1"/>
    </source>
</evidence>
<dbReference type="InterPro" id="IPR036852">
    <property type="entry name" value="Peptidase_S8/S53_dom_sf"/>
</dbReference>
<dbReference type="PROSITE" id="PS00138">
    <property type="entry name" value="SUBTILASE_SER"/>
    <property type="match status" value="1"/>
</dbReference>
<name>A0ABX1XHW7_9BACL</name>
<proteinExistence type="inferred from homology"/>
<organism evidence="11 12">
    <name type="scientific">Paenibacillus plantarum</name>
    <dbReference type="NCBI Taxonomy" id="2654975"/>
    <lineage>
        <taxon>Bacteria</taxon>
        <taxon>Bacillati</taxon>
        <taxon>Bacillota</taxon>
        <taxon>Bacilli</taxon>
        <taxon>Bacillales</taxon>
        <taxon>Paenibacillaceae</taxon>
        <taxon>Paenibacillus</taxon>
    </lineage>
</organism>
<dbReference type="CDD" id="cd07484">
    <property type="entry name" value="Peptidases_S8_Thermitase_like"/>
    <property type="match status" value="1"/>
</dbReference>
<feature type="active site" description="Charge relay system" evidence="7">
    <location>
        <position position="549"/>
    </location>
</feature>
<comment type="similarity">
    <text evidence="2 7 8">Belongs to the peptidase S8 family.</text>
</comment>
<reference evidence="11 12" key="1">
    <citation type="submission" date="2019-10" db="EMBL/GenBank/DDBJ databases">
        <title>Description of Paenibacillus humi sp. nov.</title>
        <authorList>
            <person name="Carlier A."/>
            <person name="Qi S."/>
        </authorList>
    </citation>
    <scope>NUCLEOTIDE SEQUENCE [LARGE SCALE GENOMIC DNA]</scope>
    <source>
        <strain evidence="11 12">LMG 31461</strain>
    </source>
</reference>
<dbReference type="Gene3D" id="3.40.50.200">
    <property type="entry name" value="Peptidase S8/S53 domain"/>
    <property type="match status" value="1"/>
</dbReference>
<dbReference type="PROSITE" id="PS00137">
    <property type="entry name" value="SUBTILASE_HIS"/>
    <property type="match status" value="1"/>
</dbReference>
<feature type="active site" description="Charge relay system" evidence="7">
    <location>
        <position position="395"/>
    </location>
</feature>
<evidence type="ECO:0000256" key="3">
    <source>
        <dbReference type="ARBA" id="ARBA00022525"/>
    </source>
</evidence>
<dbReference type="Proteomes" id="UP000653578">
    <property type="component" value="Unassembled WGS sequence"/>
</dbReference>
<evidence type="ECO:0000313" key="12">
    <source>
        <dbReference type="Proteomes" id="UP000653578"/>
    </source>
</evidence>
<dbReference type="EMBL" id="WHNY01000075">
    <property type="protein sequence ID" value="NOU68112.1"/>
    <property type="molecule type" value="Genomic_DNA"/>
</dbReference>
<evidence type="ECO:0000256" key="1">
    <source>
        <dbReference type="ARBA" id="ARBA00004613"/>
    </source>
</evidence>
<protein>
    <submittedName>
        <fullName evidence="11">S8 family serine peptidase</fullName>
    </submittedName>
</protein>
<feature type="compositionally biased region" description="Low complexity" evidence="9">
    <location>
        <begin position="304"/>
        <end position="315"/>
    </location>
</feature>
<keyword evidence="3" id="KW-0964">Secreted</keyword>
<dbReference type="InterPro" id="IPR034084">
    <property type="entry name" value="Thermitase-like_dom"/>
</dbReference>
<keyword evidence="4 7" id="KW-0645">Protease</keyword>
<dbReference type="InterPro" id="IPR000209">
    <property type="entry name" value="Peptidase_S8/S53_dom"/>
</dbReference>
<dbReference type="InterPro" id="IPR022398">
    <property type="entry name" value="Peptidase_S8_His-AS"/>
</dbReference>
<keyword evidence="12" id="KW-1185">Reference proteome</keyword>
<evidence type="ECO:0000256" key="4">
    <source>
        <dbReference type="ARBA" id="ARBA00022670"/>
    </source>
</evidence>
<dbReference type="InterPro" id="IPR023828">
    <property type="entry name" value="Peptidase_S8_Ser-AS"/>
</dbReference>
<comment type="subcellular location">
    <subcellularLocation>
        <location evidence="1">Secreted</location>
    </subcellularLocation>
</comment>
<dbReference type="PROSITE" id="PS00136">
    <property type="entry name" value="SUBTILASE_ASP"/>
    <property type="match status" value="1"/>
</dbReference>
<feature type="region of interest" description="Disordered" evidence="9">
    <location>
        <begin position="301"/>
        <end position="324"/>
    </location>
</feature>
<dbReference type="InterPro" id="IPR023827">
    <property type="entry name" value="Peptidase_S8_Asp-AS"/>
</dbReference>
<feature type="domain" description="Peptidase S8/S53" evidence="10">
    <location>
        <begin position="354"/>
        <end position="597"/>
    </location>
</feature>
<dbReference type="SUPFAM" id="SSF52743">
    <property type="entry name" value="Subtilisin-like"/>
    <property type="match status" value="1"/>
</dbReference>
<evidence type="ECO:0000256" key="8">
    <source>
        <dbReference type="RuleBase" id="RU003355"/>
    </source>
</evidence>
<evidence type="ECO:0000256" key="7">
    <source>
        <dbReference type="PROSITE-ProRule" id="PRU01240"/>
    </source>
</evidence>
<evidence type="ECO:0000259" key="10">
    <source>
        <dbReference type="Pfam" id="PF00082"/>
    </source>
</evidence>
<accession>A0ABX1XHW7</accession>
<evidence type="ECO:0000256" key="2">
    <source>
        <dbReference type="ARBA" id="ARBA00011073"/>
    </source>
</evidence>
<dbReference type="InterPro" id="IPR015500">
    <property type="entry name" value="Peptidase_S8_subtilisin-rel"/>
</dbReference>